<name>A0A3N3DXC9_9VIBR</name>
<organism evidence="5 6">
    <name type="scientific">Vibrio ponticus</name>
    <dbReference type="NCBI Taxonomy" id="265668"/>
    <lineage>
        <taxon>Bacteria</taxon>
        <taxon>Pseudomonadati</taxon>
        <taxon>Pseudomonadota</taxon>
        <taxon>Gammaproteobacteria</taxon>
        <taxon>Vibrionales</taxon>
        <taxon>Vibrionaceae</taxon>
        <taxon>Vibrio</taxon>
    </lineage>
</organism>
<dbReference type="PANTHER" id="PTHR43780">
    <property type="entry name" value="1-AMINOCYCLOPROPANE-1-CARBOXYLATE DEAMINASE-RELATED"/>
    <property type="match status" value="1"/>
</dbReference>
<dbReference type="RefSeq" id="WP_123782707.1">
    <property type="nucleotide sequence ID" value="NZ_RKIK01000050.1"/>
</dbReference>
<dbReference type="InterPro" id="IPR027278">
    <property type="entry name" value="ACCD_DCysDesulf"/>
</dbReference>
<dbReference type="Gene3D" id="3.40.50.1100">
    <property type="match status" value="2"/>
</dbReference>
<evidence type="ECO:0000256" key="3">
    <source>
        <dbReference type="ARBA" id="ARBA00022898"/>
    </source>
</evidence>
<dbReference type="Proteomes" id="UP000278792">
    <property type="component" value="Unassembled WGS sequence"/>
</dbReference>
<proteinExistence type="inferred from homology"/>
<dbReference type="GO" id="GO:0019148">
    <property type="term" value="F:D-cysteine desulfhydrase activity"/>
    <property type="evidence" value="ECO:0007669"/>
    <property type="project" value="TreeGrafter"/>
</dbReference>
<dbReference type="PANTHER" id="PTHR43780:SF2">
    <property type="entry name" value="1-AMINOCYCLOPROPANE-1-CARBOXYLATE DEAMINASE-RELATED"/>
    <property type="match status" value="1"/>
</dbReference>
<dbReference type="AlphaFoldDB" id="A0A3N3DXC9"/>
<dbReference type="InterPro" id="IPR036052">
    <property type="entry name" value="TrpB-like_PALP_sf"/>
</dbReference>
<dbReference type="PIRSF" id="PIRSF006278">
    <property type="entry name" value="ACCD_DCysDesulf"/>
    <property type="match status" value="1"/>
</dbReference>
<evidence type="ECO:0000313" key="6">
    <source>
        <dbReference type="Proteomes" id="UP000278792"/>
    </source>
</evidence>
<evidence type="ECO:0000256" key="1">
    <source>
        <dbReference type="ARBA" id="ARBA00001933"/>
    </source>
</evidence>
<dbReference type="EMBL" id="RKIK01000050">
    <property type="protein sequence ID" value="ROV59167.1"/>
    <property type="molecule type" value="Genomic_DNA"/>
</dbReference>
<reference evidence="5 6" key="1">
    <citation type="submission" date="2018-11" db="EMBL/GenBank/DDBJ databases">
        <title>Vibrio ponticus strain CAIM 1751 pathogenic for the snapper Lutjanus guttatus.</title>
        <authorList>
            <person name="Soto-Rodriguez S."/>
            <person name="Lozano-Olvera R."/>
            <person name="Gomez-Gil B."/>
        </authorList>
    </citation>
    <scope>NUCLEOTIDE SEQUENCE [LARGE SCALE GENOMIC DNA]</scope>
    <source>
        <strain evidence="5 6">CAIM 1751</strain>
    </source>
</reference>
<gene>
    <name evidence="5" type="ORF">EGH82_15030</name>
</gene>
<keyword evidence="3 4" id="KW-0663">Pyridoxal phosphate</keyword>
<feature type="modified residue" description="N6-(pyridoxal phosphate)lysine" evidence="4">
    <location>
        <position position="34"/>
    </location>
</feature>
<evidence type="ECO:0000256" key="4">
    <source>
        <dbReference type="PIRSR" id="PIRSR006278-2"/>
    </source>
</evidence>
<protein>
    <submittedName>
        <fullName evidence="5">1-aminocyclopropane-1-carboxylate deaminase/D-cysteine desulfhydrase</fullName>
    </submittedName>
</protein>
<comment type="cofactor">
    <cofactor evidence="1">
        <name>pyridoxal 5'-phosphate</name>
        <dbReference type="ChEBI" id="CHEBI:597326"/>
    </cofactor>
</comment>
<comment type="similarity">
    <text evidence="2">Belongs to the ACC deaminase/D-cysteine desulfhydrase family.</text>
</comment>
<accession>A0A3N3DXC9</accession>
<evidence type="ECO:0000313" key="5">
    <source>
        <dbReference type="EMBL" id="ROV59167.1"/>
    </source>
</evidence>
<dbReference type="SUPFAM" id="SSF53686">
    <property type="entry name" value="Tryptophan synthase beta subunit-like PLP-dependent enzymes"/>
    <property type="match status" value="1"/>
</dbReference>
<comment type="caution">
    <text evidence="5">The sequence shown here is derived from an EMBL/GenBank/DDBJ whole genome shotgun (WGS) entry which is preliminary data.</text>
</comment>
<evidence type="ECO:0000256" key="2">
    <source>
        <dbReference type="ARBA" id="ARBA00008639"/>
    </source>
</evidence>
<sequence length="298" mass="34182">MKLANTAITHHVFNHIPFYLKRDDQLHPQFSGNKARKFMALLDGDYASIKTLIGYGSPQANSLYSMTALAQLKGWQLEFYVDRIPDWLKQKPIGNYQAALELGAEIIPVAESNLHPAEYITHIRQPDETCLFVPEGGRCQLAEYGVTKLGEEILDWVKNQPKQAFVVALPSGTGTTALFLHKFLSQYDIPVLTCACVGGKEYLTTQFNQLGENSHPEILELKTKHHFGKLYQQDYLIWQQLNQQTGVEFELLYDPMMWRCLLEWYPQNQDKQLIYIHQGGLLGNASMLPRYQRKYGEL</sequence>